<keyword evidence="5" id="KW-0067">ATP-binding</keyword>
<sequence length="302" mass="32238">MAVWVCGEALIDLIPVEPGSEQRIAIPGGGPANTAHALARLEIATEFIGGLSDDQYGQRMRAEFIAGRVGLTFTPEHQLPTCLAIVSIALDGGATYEFKIDGTATFAFATKNLPDPKVVKPDAIYIGTLGTIIEPGASILKDWVLKAKEYAPIIYDPNIRSSVIPDRSRYQEVVKNWVALSNVVKASEDDLAWLYPDTDPLEIARSWVSLGVELVVITKGENGIVGVTENQEVSIPGVQVDVIDTVGAGDTVGAVLVEALVEFGLEKLTSELLSHTLHRAVLAAAITCSRLGANPPTKTELL</sequence>
<dbReference type="Pfam" id="PF00294">
    <property type="entry name" value="PfkB"/>
    <property type="match status" value="1"/>
</dbReference>
<evidence type="ECO:0000256" key="4">
    <source>
        <dbReference type="ARBA" id="ARBA00022777"/>
    </source>
</evidence>
<evidence type="ECO:0000259" key="6">
    <source>
        <dbReference type="Pfam" id="PF00294"/>
    </source>
</evidence>
<dbReference type="GO" id="GO:0016301">
    <property type="term" value="F:kinase activity"/>
    <property type="evidence" value="ECO:0007669"/>
    <property type="project" value="UniProtKB-KW"/>
</dbReference>
<dbReference type="PANTHER" id="PTHR43085:SF1">
    <property type="entry name" value="PSEUDOURIDINE KINASE-RELATED"/>
    <property type="match status" value="1"/>
</dbReference>
<comment type="similarity">
    <text evidence="1">Belongs to the carbohydrate kinase PfkB family.</text>
</comment>
<name>A0A6J6H2T1_9ZZZZ</name>
<dbReference type="SUPFAM" id="SSF53613">
    <property type="entry name" value="Ribokinase-like"/>
    <property type="match status" value="1"/>
</dbReference>
<gene>
    <name evidence="7" type="ORF">UFOPK1811_01185</name>
</gene>
<evidence type="ECO:0000256" key="1">
    <source>
        <dbReference type="ARBA" id="ARBA00010688"/>
    </source>
</evidence>
<keyword evidence="4" id="KW-0418">Kinase</keyword>
<proteinExistence type="inferred from homology"/>
<dbReference type="InterPro" id="IPR011611">
    <property type="entry name" value="PfkB_dom"/>
</dbReference>
<dbReference type="PANTHER" id="PTHR43085">
    <property type="entry name" value="HEXOKINASE FAMILY MEMBER"/>
    <property type="match status" value="1"/>
</dbReference>
<evidence type="ECO:0000256" key="2">
    <source>
        <dbReference type="ARBA" id="ARBA00022679"/>
    </source>
</evidence>
<dbReference type="EMBL" id="CAEZUJ010000066">
    <property type="protein sequence ID" value="CAB4606990.1"/>
    <property type="molecule type" value="Genomic_DNA"/>
</dbReference>
<dbReference type="GO" id="GO:0005524">
    <property type="term" value="F:ATP binding"/>
    <property type="evidence" value="ECO:0007669"/>
    <property type="project" value="UniProtKB-KW"/>
</dbReference>
<dbReference type="Gene3D" id="3.40.1190.20">
    <property type="match status" value="1"/>
</dbReference>
<organism evidence="7">
    <name type="scientific">freshwater metagenome</name>
    <dbReference type="NCBI Taxonomy" id="449393"/>
    <lineage>
        <taxon>unclassified sequences</taxon>
        <taxon>metagenomes</taxon>
        <taxon>ecological metagenomes</taxon>
    </lineage>
</organism>
<evidence type="ECO:0000313" key="7">
    <source>
        <dbReference type="EMBL" id="CAB4606990.1"/>
    </source>
</evidence>
<keyword evidence="2" id="KW-0808">Transferase</keyword>
<evidence type="ECO:0000256" key="5">
    <source>
        <dbReference type="ARBA" id="ARBA00022840"/>
    </source>
</evidence>
<dbReference type="AlphaFoldDB" id="A0A6J6H2T1"/>
<dbReference type="InterPro" id="IPR050306">
    <property type="entry name" value="PfkB_Carbo_kinase"/>
</dbReference>
<protein>
    <submittedName>
        <fullName evidence="7">Unannotated protein</fullName>
    </submittedName>
</protein>
<evidence type="ECO:0000256" key="3">
    <source>
        <dbReference type="ARBA" id="ARBA00022741"/>
    </source>
</evidence>
<dbReference type="CDD" id="cd01167">
    <property type="entry name" value="bac_FRK"/>
    <property type="match status" value="1"/>
</dbReference>
<keyword evidence="3" id="KW-0547">Nucleotide-binding</keyword>
<reference evidence="7" key="1">
    <citation type="submission" date="2020-05" db="EMBL/GenBank/DDBJ databases">
        <authorList>
            <person name="Chiriac C."/>
            <person name="Salcher M."/>
            <person name="Ghai R."/>
            <person name="Kavagutti S V."/>
        </authorList>
    </citation>
    <scope>NUCLEOTIDE SEQUENCE</scope>
</reference>
<dbReference type="InterPro" id="IPR029056">
    <property type="entry name" value="Ribokinase-like"/>
</dbReference>
<feature type="domain" description="Carbohydrate kinase PfkB" evidence="6">
    <location>
        <begin position="4"/>
        <end position="298"/>
    </location>
</feature>
<accession>A0A6J6H2T1</accession>